<evidence type="ECO:0000259" key="1">
    <source>
        <dbReference type="Pfam" id="PF13472"/>
    </source>
</evidence>
<proteinExistence type="predicted"/>
<comment type="caution">
    <text evidence="2">The sequence shown here is derived from an EMBL/GenBank/DDBJ whole genome shotgun (WGS) entry which is preliminary data.</text>
</comment>
<dbReference type="SUPFAM" id="SSF52266">
    <property type="entry name" value="SGNH hydrolase"/>
    <property type="match status" value="1"/>
</dbReference>
<evidence type="ECO:0000313" key="3">
    <source>
        <dbReference type="Proteomes" id="UP000730482"/>
    </source>
</evidence>
<organism evidence="2 3">
    <name type="scientific">Catenulispora pinistramenti</name>
    <dbReference type="NCBI Taxonomy" id="2705254"/>
    <lineage>
        <taxon>Bacteria</taxon>
        <taxon>Bacillati</taxon>
        <taxon>Actinomycetota</taxon>
        <taxon>Actinomycetes</taxon>
        <taxon>Catenulisporales</taxon>
        <taxon>Catenulisporaceae</taxon>
        <taxon>Catenulispora</taxon>
    </lineage>
</organism>
<sequence>MTDALRPVPLTDGPVAIRGALELVATEAGVLPRRLPEWTIAQSDASMERQATSGSGVRLAFRSAATTLELDVLTTVPMMAENEPHPDDAGLFDITLDGVPGEPRRAPVGTVILLDDTMAERGRVPGRPSTVRFEGLPPGVKDVEIWLPQWVKTELVALRADAEVEPPAPTGHRTWLHHGSSISQCNEADSPLGVWPVIAARAAGVDPVNVGLSGNCYLDPFVARSIRDTPADLISLKLGINFTAKAAFVLRSLIPTIHGFLDTIREGHPDTPLLVVSPIACPALEQTPGPTLWRDDVLYATGDPATAATGALTLQTVRRELHRIVTQRAKQDPNIHYLDGLALVALDEADEYLAEGLHPSPTGYRVIGERFARLAFGAGGAFAG</sequence>
<dbReference type="RefSeq" id="WP_212015700.1">
    <property type="nucleotide sequence ID" value="NZ_JAAFYZ010000134.1"/>
</dbReference>
<dbReference type="EMBL" id="JAAFYZ010000134">
    <property type="protein sequence ID" value="MBS2551322.1"/>
    <property type="molecule type" value="Genomic_DNA"/>
</dbReference>
<dbReference type="Gene3D" id="3.40.50.1110">
    <property type="entry name" value="SGNH hydrolase"/>
    <property type="match status" value="1"/>
</dbReference>
<feature type="domain" description="SGNH hydrolase-type esterase" evidence="1">
    <location>
        <begin position="179"/>
        <end position="366"/>
    </location>
</feature>
<name>A0ABS5KZ09_9ACTN</name>
<keyword evidence="3" id="KW-1185">Reference proteome</keyword>
<dbReference type="InterPro" id="IPR013830">
    <property type="entry name" value="SGNH_hydro"/>
</dbReference>
<reference evidence="2 3" key="1">
    <citation type="submission" date="2020-02" db="EMBL/GenBank/DDBJ databases">
        <title>Acidophilic actinobacteria isolated from forest soil.</title>
        <authorList>
            <person name="Golinska P."/>
        </authorList>
    </citation>
    <scope>NUCLEOTIDE SEQUENCE [LARGE SCALE GENOMIC DNA]</scope>
    <source>
        <strain evidence="2 3">NL8</strain>
    </source>
</reference>
<dbReference type="Gene3D" id="2.60.120.260">
    <property type="entry name" value="Galactose-binding domain-like"/>
    <property type="match status" value="1"/>
</dbReference>
<accession>A0ABS5KZ09</accession>
<dbReference type="Proteomes" id="UP000730482">
    <property type="component" value="Unassembled WGS sequence"/>
</dbReference>
<dbReference type="Pfam" id="PF13472">
    <property type="entry name" value="Lipase_GDSL_2"/>
    <property type="match status" value="1"/>
</dbReference>
<gene>
    <name evidence="2" type="ORF">KGQ19_31085</name>
</gene>
<protein>
    <submittedName>
        <fullName evidence="2">Lipase</fullName>
    </submittedName>
</protein>
<dbReference type="InterPro" id="IPR036514">
    <property type="entry name" value="SGNH_hydro_sf"/>
</dbReference>
<evidence type="ECO:0000313" key="2">
    <source>
        <dbReference type="EMBL" id="MBS2551322.1"/>
    </source>
</evidence>